<feature type="region of interest" description="Disordered" evidence="1">
    <location>
        <begin position="1"/>
        <end position="65"/>
    </location>
</feature>
<dbReference type="RefSeq" id="WP_240263140.1">
    <property type="nucleotide sequence ID" value="NZ_CP092488.2"/>
</dbReference>
<dbReference type="EMBL" id="CP092488">
    <property type="protein sequence ID" value="UMB71389.1"/>
    <property type="molecule type" value="Genomic_DNA"/>
</dbReference>
<feature type="transmembrane region" description="Helical" evidence="2">
    <location>
        <begin position="215"/>
        <end position="236"/>
    </location>
</feature>
<dbReference type="InterPro" id="IPR030802">
    <property type="entry name" value="Permease_MalE"/>
</dbReference>
<evidence type="ECO:0000256" key="2">
    <source>
        <dbReference type="SAM" id="Phobius"/>
    </source>
</evidence>
<proteinExistence type="predicted"/>
<keyword evidence="4" id="KW-1185">Reference proteome</keyword>
<evidence type="ECO:0000313" key="3">
    <source>
        <dbReference type="EMBL" id="UMB71389.1"/>
    </source>
</evidence>
<name>A0ABY3VW74_9MYCO</name>
<keyword evidence="2" id="KW-0812">Transmembrane</keyword>
<organism evidence="3 4">
    <name type="scientific">Mycobacterium paraterrae</name>
    <dbReference type="NCBI Taxonomy" id="577492"/>
    <lineage>
        <taxon>Bacteria</taxon>
        <taxon>Bacillati</taxon>
        <taxon>Actinomycetota</taxon>
        <taxon>Actinomycetes</taxon>
        <taxon>Mycobacteriales</taxon>
        <taxon>Mycobacteriaceae</taxon>
        <taxon>Mycobacterium</taxon>
    </lineage>
</organism>
<feature type="transmembrane region" description="Helical" evidence="2">
    <location>
        <begin position="159"/>
        <end position="183"/>
    </location>
</feature>
<protein>
    <submittedName>
        <fullName evidence="3">ABC transporter permease</fullName>
    </submittedName>
</protein>
<dbReference type="Pfam" id="PF02405">
    <property type="entry name" value="MlaE"/>
    <property type="match status" value="1"/>
</dbReference>
<reference evidence="3" key="1">
    <citation type="submission" date="2022-08" db="EMBL/GenBank/DDBJ databases">
        <title>Whole genome sequencing of non-tuberculosis mycobacteria type-strains.</title>
        <authorList>
            <person name="Igarashi Y."/>
            <person name="Osugi A."/>
            <person name="Mitarai S."/>
        </authorList>
    </citation>
    <scope>NUCLEOTIDE SEQUENCE</scope>
    <source>
        <strain evidence="3">DSM 45127</strain>
    </source>
</reference>
<feature type="transmembrane region" description="Helical" evidence="2">
    <location>
        <begin position="309"/>
        <end position="327"/>
    </location>
</feature>
<feature type="compositionally biased region" description="Basic and acidic residues" evidence="1">
    <location>
        <begin position="52"/>
        <end position="62"/>
    </location>
</feature>
<dbReference type="PANTHER" id="PTHR30188:SF13">
    <property type="entry name" value="CONSERVED HYPOTHETICAL INTEGRAL MEMBRANE PROTEIN YRBE3B"/>
    <property type="match status" value="1"/>
</dbReference>
<feature type="transmembrane region" description="Helical" evidence="2">
    <location>
        <begin position="265"/>
        <end position="288"/>
    </location>
</feature>
<keyword evidence="2" id="KW-1133">Transmembrane helix</keyword>
<dbReference type="Proteomes" id="UP001055336">
    <property type="component" value="Chromosome"/>
</dbReference>
<evidence type="ECO:0000256" key="1">
    <source>
        <dbReference type="SAM" id="MobiDB-lite"/>
    </source>
</evidence>
<gene>
    <name evidence="3" type="ORF">MKK62_09155</name>
</gene>
<sequence length="334" mass="34906">MTNAGDNTKPDTAATAVGHAAALERKWRRERQHAKSEQGGATLRKYASRTGNRAEPEEEPSRFGETVDSLVDAVRTLGEQTAFIGTALGHTVDAVRRYPGEVLRLIAVLGMGTGALAVIGGTVVIVGFLTLTTGALIAVQGYNTLSNVGIEALTGFLGAFLNVRFIVPATAGVALAATIGAGATAQLGAMRINEEVDALEAMAIRPITYLASTRIVAGVVAVIPIYTIAMLMGFLATRFGTTVIYGQSRGVYDHYFSSFLHPTDLVWSFTEALSMAAAVMAIHTYYGYNATGGPAGVGEAVGRAVRSSITAGVFILLTITLSVYGQSGNFHLSG</sequence>
<evidence type="ECO:0000313" key="4">
    <source>
        <dbReference type="Proteomes" id="UP001055336"/>
    </source>
</evidence>
<feature type="transmembrane region" description="Helical" evidence="2">
    <location>
        <begin position="106"/>
        <end position="139"/>
    </location>
</feature>
<dbReference type="PANTHER" id="PTHR30188">
    <property type="entry name" value="ABC TRANSPORTER PERMEASE PROTEIN-RELATED"/>
    <property type="match status" value="1"/>
</dbReference>
<accession>A0ABY3VW74</accession>
<keyword evidence="2" id="KW-0472">Membrane</keyword>